<accession>A0A6A6NKQ8</accession>
<dbReference type="OrthoDB" id="1668230at2759"/>
<dbReference type="InterPro" id="IPR000719">
    <property type="entry name" value="Prot_kinase_dom"/>
</dbReference>
<dbReference type="GO" id="GO:0004672">
    <property type="term" value="F:protein kinase activity"/>
    <property type="evidence" value="ECO:0007669"/>
    <property type="project" value="InterPro"/>
</dbReference>
<dbReference type="Pfam" id="PF00069">
    <property type="entry name" value="Pkinase"/>
    <property type="match status" value="1"/>
</dbReference>
<gene>
    <name evidence="2" type="ORF">BDY21DRAFT_359629</name>
</gene>
<evidence type="ECO:0000313" key="3">
    <source>
        <dbReference type="Proteomes" id="UP000799766"/>
    </source>
</evidence>
<dbReference type="PROSITE" id="PS50011">
    <property type="entry name" value="PROTEIN_KINASE_DOM"/>
    <property type="match status" value="1"/>
</dbReference>
<dbReference type="AlphaFoldDB" id="A0A6A6NKQ8"/>
<dbReference type="EMBL" id="MU001712">
    <property type="protein sequence ID" value="KAF2452320.1"/>
    <property type="molecule type" value="Genomic_DNA"/>
</dbReference>
<dbReference type="SUPFAM" id="SSF56112">
    <property type="entry name" value="Protein kinase-like (PK-like)"/>
    <property type="match status" value="1"/>
</dbReference>
<dbReference type="Proteomes" id="UP000799766">
    <property type="component" value="Unassembled WGS sequence"/>
</dbReference>
<dbReference type="InterPro" id="IPR011009">
    <property type="entry name" value="Kinase-like_dom_sf"/>
</dbReference>
<dbReference type="Gene3D" id="1.10.510.10">
    <property type="entry name" value="Transferase(Phosphotransferase) domain 1"/>
    <property type="match status" value="1"/>
</dbReference>
<proteinExistence type="predicted"/>
<dbReference type="InterPro" id="IPR008271">
    <property type="entry name" value="Ser/Thr_kinase_AS"/>
</dbReference>
<reference evidence="2" key="1">
    <citation type="journal article" date="2020" name="Stud. Mycol.">
        <title>101 Dothideomycetes genomes: a test case for predicting lifestyles and emergence of pathogens.</title>
        <authorList>
            <person name="Haridas S."/>
            <person name="Albert R."/>
            <person name="Binder M."/>
            <person name="Bloem J."/>
            <person name="Labutti K."/>
            <person name="Salamov A."/>
            <person name="Andreopoulos B."/>
            <person name="Baker S."/>
            <person name="Barry K."/>
            <person name="Bills G."/>
            <person name="Bluhm B."/>
            <person name="Cannon C."/>
            <person name="Castanera R."/>
            <person name="Culley D."/>
            <person name="Daum C."/>
            <person name="Ezra D."/>
            <person name="Gonzalez J."/>
            <person name="Henrissat B."/>
            <person name="Kuo A."/>
            <person name="Liang C."/>
            <person name="Lipzen A."/>
            <person name="Lutzoni F."/>
            <person name="Magnuson J."/>
            <person name="Mondo S."/>
            <person name="Nolan M."/>
            <person name="Ohm R."/>
            <person name="Pangilinan J."/>
            <person name="Park H.-J."/>
            <person name="Ramirez L."/>
            <person name="Alfaro M."/>
            <person name="Sun H."/>
            <person name="Tritt A."/>
            <person name="Yoshinaga Y."/>
            <person name="Zwiers L.-H."/>
            <person name="Turgeon B."/>
            <person name="Goodwin S."/>
            <person name="Spatafora J."/>
            <person name="Crous P."/>
            <person name="Grigoriev I."/>
        </authorList>
    </citation>
    <scope>NUCLEOTIDE SEQUENCE</scope>
    <source>
        <strain evidence="2">ATCC 16933</strain>
    </source>
</reference>
<dbReference type="PROSITE" id="PS00108">
    <property type="entry name" value="PROTEIN_KINASE_ST"/>
    <property type="match status" value="1"/>
</dbReference>
<keyword evidence="3" id="KW-1185">Reference proteome</keyword>
<protein>
    <submittedName>
        <fullName evidence="2">Kinase-like domain-containing protein</fullName>
    </submittedName>
</protein>
<feature type="domain" description="Protein kinase" evidence="1">
    <location>
        <begin position="1"/>
        <end position="238"/>
    </location>
</feature>
<evidence type="ECO:0000259" key="1">
    <source>
        <dbReference type="PROSITE" id="PS50011"/>
    </source>
</evidence>
<dbReference type="SMART" id="SM00220">
    <property type="entry name" value="S_TKc"/>
    <property type="match status" value="1"/>
</dbReference>
<sequence length="238" mass="27452">MVKQRPGCIAIGWSGVICRVDDSRVVKHPKWFPGYPTYNEQYRSLITLEKDIYERLGDYKGIIKYHGIVDMKTGAIRLSYGKQGDLSAYIRSHCKPSRPFRNGWIQQLVETFYYIYCRKVLHHDIKLNNILVDDDCLKAIDFANGALFPLDADMEATCADDPLSRVDLLCLGCIIYSIATWQVFIYDYFEKNRWPTPEELPPTSDVLCGDIIKKCWDDKYNTIASLYEDVTALLGHSR</sequence>
<name>A0A6A6NKQ8_9PEZI</name>
<dbReference type="GO" id="GO:0005524">
    <property type="term" value="F:ATP binding"/>
    <property type="evidence" value="ECO:0007669"/>
    <property type="project" value="InterPro"/>
</dbReference>
<keyword evidence="2" id="KW-0808">Transferase</keyword>
<organism evidence="2 3">
    <name type="scientific">Lineolata rhizophorae</name>
    <dbReference type="NCBI Taxonomy" id="578093"/>
    <lineage>
        <taxon>Eukaryota</taxon>
        <taxon>Fungi</taxon>
        <taxon>Dikarya</taxon>
        <taxon>Ascomycota</taxon>
        <taxon>Pezizomycotina</taxon>
        <taxon>Dothideomycetes</taxon>
        <taxon>Dothideomycetes incertae sedis</taxon>
        <taxon>Lineolatales</taxon>
        <taxon>Lineolataceae</taxon>
        <taxon>Lineolata</taxon>
    </lineage>
</organism>
<evidence type="ECO:0000313" key="2">
    <source>
        <dbReference type="EMBL" id="KAF2452320.1"/>
    </source>
</evidence>
<keyword evidence="2" id="KW-0418">Kinase</keyword>